<reference evidence="5" key="1">
    <citation type="submission" date="2016-06" db="UniProtKB">
        <authorList>
            <consortium name="WormBaseParasite"/>
        </authorList>
    </citation>
    <scope>IDENTIFICATION</scope>
</reference>
<dbReference type="Gene3D" id="3.30.530.20">
    <property type="match status" value="1"/>
</dbReference>
<dbReference type="CDD" id="cd08892">
    <property type="entry name" value="SRPBCC_Aha1"/>
    <property type="match status" value="1"/>
</dbReference>
<reference evidence="3 4" key="2">
    <citation type="submission" date="2018-11" db="EMBL/GenBank/DDBJ databases">
        <authorList>
            <consortium name="Pathogen Informatics"/>
        </authorList>
    </citation>
    <scope>NUCLEOTIDE SEQUENCE [LARGE SCALE GENOMIC DNA]</scope>
</reference>
<feature type="domain" description="Activator of Hsp90 ATPase homologue 1/2-like C-terminal" evidence="2">
    <location>
        <begin position="103"/>
        <end position="216"/>
    </location>
</feature>
<comment type="similarity">
    <text evidence="1">Belongs to the AHA1 family.</text>
</comment>
<keyword evidence="4" id="KW-1185">Reference proteome</keyword>
<protein>
    <submittedName>
        <fullName evidence="5">Aha1_N domain-containing protein</fullName>
    </submittedName>
</protein>
<name>A0A183D0R5_9BILA</name>
<dbReference type="WBParaSite" id="GPUH_0000231101-mRNA-1">
    <property type="protein sequence ID" value="GPUH_0000231101-mRNA-1"/>
    <property type="gene ID" value="GPUH_0000231101"/>
</dbReference>
<evidence type="ECO:0000313" key="3">
    <source>
        <dbReference type="EMBL" id="VDK33417.1"/>
    </source>
</evidence>
<gene>
    <name evidence="3" type="ORF">GPUH_LOCUS2309</name>
</gene>
<evidence type="ECO:0000313" key="4">
    <source>
        <dbReference type="Proteomes" id="UP000271098"/>
    </source>
</evidence>
<dbReference type="InterPro" id="IPR013538">
    <property type="entry name" value="ASHA1/2-like_C"/>
</dbReference>
<dbReference type="Proteomes" id="UP000271098">
    <property type="component" value="Unassembled WGS sequence"/>
</dbReference>
<dbReference type="AlphaFoldDB" id="A0A183D0R5"/>
<dbReference type="OrthoDB" id="567237at2759"/>
<evidence type="ECO:0000313" key="5">
    <source>
        <dbReference type="WBParaSite" id="GPUH_0000231101-mRNA-1"/>
    </source>
</evidence>
<dbReference type="EMBL" id="UYRT01003383">
    <property type="protein sequence ID" value="VDK33417.1"/>
    <property type="molecule type" value="Genomic_DNA"/>
</dbReference>
<accession>A0A183D0R5</accession>
<evidence type="ECO:0000256" key="1">
    <source>
        <dbReference type="ARBA" id="ARBA00006817"/>
    </source>
</evidence>
<dbReference type="InterPro" id="IPR023393">
    <property type="entry name" value="START-like_dom_sf"/>
</dbReference>
<dbReference type="Pfam" id="PF08327">
    <property type="entry name" value="AHSA1"/>
    <property type="match status" value="1"/>
</dbReference>
<evidence type="ECO:0000259" key="2">
    <source>
        <dbReference type="Pfam" id="PF08327"/>
    </source>
</evidence>
<organism evidence="5">
    <name type="scientific">Gongylonema pulchrum</name>
    <dbReference type="NCBI Taxonomy" id="637853"/>
    <lineage>
        <taxon>Eukaryota</taxon>
        <taxon>Metazoa</taxon>
        <taxon>Ecdysozoa</taxon>
        <taxon>Nematoda</taxon>
        <taxon>Chromadorea</taxon>
        <taxon>Rhabditida</taxon>
        <taxon>Spirurina</taxon>
        <taxon>Spiruromorpha</taxon>
        <taxon>Spiruroidea</taxon>
        <taxon>Gongylonematidae</taxon>
        <taxon>Gongylonema</taxon>
    </lineage>
</organism>
<proteinExistence type="inferred from homology"/>
<sequence length="224" mass="25753">MKNVFQVNFSLETTGKHENEIRSLLASDITEFIRKQLAVYIRELKEEFSKGLILPTDRPKPQVVSKGKTTINEPAVNKKAFQDHVVTSKVDTRNLTLSESFKVHPDQLWEVLTDAAMVKKWTNGNVKIDLKPQGAFELYGGMVTGVFDEIEPNKKLVMKWRLKSYPSGHFSNVLFTLKDEKDSTRLEIEAKDVPVLQYDDTENGFQRFYIQNIMKTFGFGARIF</sequence>
<dbReference type="SUPFAM" id="SSF55961">
    <property type="entry name" value="Bet v1-like"/>
    <property type="match status" value="1"/>
</dbReference>